<dbReference type="STRING" id="913774.A0A0C3D5W6"/>
<dbReference type="HOGENOM" id="CLU_025711_1_3_1"/>
<keyword evidence="4" id="KW-1185">Reference proteome</keyword>
<dbReference type="Proteomes" id="UP000054321">
    <property type="component" value="Unassembled WGS sequence"/>
</dbReference>
<dbReference type="Gene3D" id="3.40.50.720">
    <property type="entry name" value="NAD(P)-binding Rossmann-like Domain"/>
    <property type="match status" value="1"/>
</dbReference>
<dbReference type="PANTHER" id="PTHR15020:SF50">
    <property type="entry name" value="UPF0659 PROTEIN YMR090W"/>
    <property type="match status" value="1"/>
</dbReference>
<evidence type="ECO:0000259" key="2">
    <source>
        <dbReference type="Pfam" id="PF13460"/>
    </source>
</evidence>
<dbReference type="InterPro" id="IPR036291">
    <property type="entry name" value="NAD(P)-bd_dom_sf"/>
</dbReference>
<dbReference type="Pfam" id="PF13460">
    <property type="entry name" value="NAD_binding_10"/>
    <property type="match status" value="1"/>
</dbReference>
<dbReference type="FunCoup" id="A0A0C3D5W6">
    <property type="interactions" value="723"/>
</dbReference>
<dbReference type="EMBL" id="KN832882">
    <property type="protein sequence ID" value="KIM97297.1"/>
    <property type="molecule type" value="Genomic_DNA"/>
</dbReference>
<feature type="domain" description="NAD(P)-binding" evidence="2">
    <location>
        <begin position="8"/>
        <end position="216"/>
    </location>
</feature>
<dbReference type="SUPFAM" id="SSF51735">
    <property type="entry name" value="NAD(P)-binding Rossmann-fold domains"/>
    <property type="match status" value="1"/>
</dbReference>
<dbReference type="AlphaFoldDB" id="A0A0C3D5W6"/>
<organism evidence="3 4">
    <name type="scientific">Oidiodendron maius (strain Zn)</name>
    <dbReference type="NCBI Taxonomy" id="913774"/>
    <lineage>
        <taxon>Eukaryota</taxon>
        <taxon>Fungi</taxon>
        <taxon>Dikarya</taxon>
        <taxon>Ascomycota</taxon>
        <taxon>Pezizomycotina</taxon>
        <taxon>Leotiomycetes</taxon>
        <taxon>Leotiomycetes incertae sedis</taxon>
        <taxon>Myxotrichaceae</taxon>
        <taxon>Oidiodendron</taxon>
    </lineage>
</organism>
<evidence type="ECO:0000256" key="1">
    <source>
        <dbReference type="ARBA" id="ARBA00038376"/>
    </source>
</evidence>
<comment type="similarity">
    <text evidence="1">Belongs to the avfA family.</text>
</comment>
<name>A0A0C3D5W6_OIDMZ</name>
<proteinExistence type="inferred from homology"/>
<dbReference type="PANTHER" id="PTHR15020">
    <property type="entry name" value="FLAVIN REDUCTASE-RELATED"/>
    <property type="match status" value="1"/>
</dbReference>
<protein>
    <recommendedName>
        <fullName evidence="2">NAD(P)-binding domain-containing protein</fullName>
    </recommendedName>
</protein>
<reference evidence="3 4" key="1">
    <citation type="submission" date="2014-04" db="EMBL/GenBank/DDBJ databases">
        <authorList>
            <consortium name="DOE Joint Genome Institute"/>
            <person name="Kuo A."/>
            <person name="Martino E."/>
            <person name="Perotto S."/>
            <person name="Kohler A."/>
            <person name="Nagy L.G."/>
            <person name="Floudas D."/>
            <person name="Copeland A."/>
            <person name="Barry K.W."/>
            <person name="Cichocki N."/>
            <person name="Veneault-Fourrey C."/>
            <person name="LaButti K."/>
            <person name="Lindquist E.A."/>
            <person name="Lipzen A."/>
            <person name="Lundell T."/>
            <person name="Morin E."/>
            <person name="Murat C."/>
            <person name="Sun H."/>
            <person name="Tunlid A."/>
            <person name="Henrissat B."/>
            <person name="Grigoriev I.V."/>
            <person name="Hibbett D.S."/>
            <person name="Martin F."/>
            <person name="Nordberg H.P."/>
            <person name="Cantor M.N."/>
            <person name="Hua S.X."/>
        </authorList>
    </citation>
    <scope>NUCLEOTIDE SEQUENCE [LARGE SCALE GENOMIC DNA]</scope>
    <source>
        <strain evidence="3 4">Zn</strain>
    </source>
</reference>
<dbReference type="InterPro" id="IPR016040">
    <property type="entry name" value="NAD(P)-bd_dom"/>
</dbReference>
<evidence type="ECO:0000313" key="4">
    <source>
        <dbReference type="Proteomes" id="UP000054321"/>
    </source>
</evidence>
<accession>A0A0C3D5W6</accession>
<reference evidence="4" key="2">
    <citation type="submission" date="2015-01" db="EMBL/GenBank/DDBJ databases">
        <title>Evolutionary Origins and Diversification of the Mycorrhizal Mutualists.</title>
        <authorList>
            <consortium name="DOE Joint Genome Institute"/>
            <consortium name="Mycorrhizal Genomics Consortium"/>
            <person name="Kohler A."/>
            <person name="Kuo A."/>
            <person name="Nagy L.G."/>
            <person name="Floudas D."/>
            <person name="Copeland A."/>
            <person name="Barry K.W."/>
            <person name="Cichocki N."/>
            <person name="Veneault-Fourrey C."/>
            <person name="LaButti K."/>
            <person name="Lindquist E.A."/>
            <person name="Lipzen A."/>
            <person name="Lundell T."/>
            <person name="Morin E."/>
            <person name="Murat C."/>
            <person name="Riley R."/>
            <person name="Ohm R."/>
            <person name="Sun H."/>
            <person name="Tunlid A."/>
            <person name="Henrissat B."/>
            <person name="Grigoriev I.V."/>
            <person name="Hibbett D.S."/>
            <person name="Martin F."/>
        </authorList>
    </citation>
    <scope>NUCLEOTIDE SEQUENCE [LARGE SCALE GENOMIC DNA]</scope>
    <source>
        <strain evidence="4">Zn</strain>
    </source>
</reference>
<evidence type="ECO:0000313" key="3">
    <source>
        <dbReference type="EMBL" id="KIM97297.1"/>
    </source>
</evidence>
<sequence>MPSALIFGGSGKLAKFITERLVKKTYTVYSVIRREEHIPGLYELGATPIIQSLEDSTVAELAEVIKSSLPDVIIFAAGGGWRAHKDPTFNRIVDRDAAIKVFDAMVEADCTKRIITISTADARNRSRPRPSWYNEEDQKVSDDLWTTLPRYMEAKLEADKNLVEQNMTRTLDYTIVRPTWYNGGGWTGKITAGRVGMSPKVSREDVADVFVACIENHDTIGLVFEVVGGDIPVGEAVRRVAEEKINSFEELYR</sequence>
<gene>
    <name evidence="3" type="ORF">OIDMADRAFT_20491</name>
</gene>
<dbReference type="OrthoDB" id="10254604at2759"/>
<dbReference type="InParanoid" id="A0A0C3D5W6"/>